<keyword evidence="1" id="KW-0472">Membrane</keyword>
<dbReference type="Proteomes" id="UP000056968">
    <property type="component" value="Chromosome"/>
</dbReference>
<protein>
    <submittedName>
        <fullName evidence="2">Uncharacterized protein</fullName>
    </submittedName>
</protein>
<dbReference type="OrthoDB" id="9228841at2"/>
<dbReference type="KEGG" id="sbd:ATN00_17975"/>
<evidence type="ECO:0000256" key="1">
    <source>
        <dbReference type="SAM" id="Phobius"/>
    </source>
</evidence>
<keyword evidence="3" id="KW-1185">Reference proteome</keyword>
<organism evidence="2 3">
    <name type="scientific">Sphingobium baderi</name>
    <dbReference type="NCBI Taxonomy" id="1332080"/>
    <lineage>
        <taxon>Bacteria</taxon>
        <taxon>Pseudomonadati</taxon>
        <taxon>Pseudomonadota</taxon>
        <taxon>Alphaproteobacteria</taxon>
        <taxon>Sphingomonadales</taxon>
        <taxon>Sphingomonadaceae</taxon>
        <taxon>Sphingobium</taxon>
    </lineage>
</organism>
<feature type="transmembrane region" description="Helical" evidence="1">
    <location>
        <begin position="57"/>
        <end position="79"/>
    </location>
</feature>
<sequence>MTNSHDPILEIAITVSAIDERTKHMQSSMDKIENDFKARLGGVEERLTDVEAWKSKAVGIAVAAAFLVSALWSVGGDYVKSQIFPSKAEAQITATE</sequence>
<gene>
    <name evidence="2" type="ORF">ATN00_17975</name>
</gene>
<keyword evidence="1" id="KW-0812">Transmembrane</keyword>
<name>A0A0S3F2J3_9SPHN</name>
<proteinExistence type="predicted"/>
<dbReference type="RefSeq" id="WP_062067261.1">
    <property type="nucleotide sequence ID" value="NZ_CP013264.1"/>
</dbReference>
<keyword evidence="1" id="KW-1133">Transmembrane helix</keyword>
<dbReference type="EMBL" id="CP013264">
    <property type="protein sequence ID" value="ALR21898.1"/>
    <property type="molecule type" value="Genomic_DNA"/>
</dbReference>
<dbReference type="AlphaFoldDB" id="A0A0S3F2J3"/>
<accession>A0A0S3F2J3</accession>
<dbReference type="STRING" id="1332080.ATN00_17975"/>
<reference evidence="2 3" key="1">
    <citation type="submission" date="2015-11" db="EMBL/GenBank/DDBJ databases">
        <title>A Two-component Flavoprotein Monooxygenase System MeaXY Responsible for para-Hydroxylation of 2-Methyl-6-ethylaniline and 2,6-Diethylaniline in Sphingobium baderi DE-13.</title>
        <authorList>
            <person name="Cheng M."/>
            <person name="Meng Q."/>
            <person name="Yang Y."/>
            <person name="Chu C."/>
            <person name="Yan X."/>
            <person name="He J."/>
            <person name="Li S."/>
        </authorList>
    </citation>
    <scope>NUCLEOTIDE SEQUENCE [LARGE SCALE GENOMIC DNA]</scope>
    <source>
        <strain evidence="2 3">DE-13</strain>
    </source>
</reference>
<evidence type="ECO:0000313" key="2">
    <source>
        <dbReference type="EMBL" id="ALR21898.1"/>
    </source>
</evidence>
<evidence type="ECO:0000313" key="3">
    <source>
        <dbReference type="Proteomes" id="UP000056968"/>
    </source>
</evidence>